<name>A0A0E9RGD3_ANGAN</name>
<organism evidence="1">
    <name type="scientific">Anguilla anguilla</name>
    <name type="common">European freshwater eel</name>
    <name type="synonym">Muraena anguilla</name>
    <dbReference type="NCBI Taxonomy" id="7936"/>
    <lineage>
        <taxon>Eukaryota</taxon>
        <taxon>Metazoa</taxon>
        <taxon>Chordata</taxon>
        <taxon>Craniata</taxon>
        <taxon>Vertebrata</taxon>
        <taxon>Euteleostomi</taxon>
        <taxon>Actinopterygii</taxon>
        <taxon>Neopterygii</taxon>
        <taxon>Teleostei</taxon>
        <taxon>Anguilliformes</taxon>
        <taxon>Anguillidae</taxon>
        <taxon>Anguilla</taxon>
    </lineage>
</organism>
<reference evidence="1" key="2">
    <citation type="journal article" date="2015" name="Fish Shellfish Immunol.">
        <title>Early steps in the European eel (Anguilla anguilla)-Vibrio vulnificus interaction in the gills: Role of the RtxA13 toxin.</title>
        <authorList>
            <person name="Callol A."/>
            <person name="Pajuelo D."/>
            <person name="Ebbesson L."/>
            <person name="Teles M."/>
            <person name="MacKenzie S."/>
            <person name="Amaro C."/>
        </authorList>
    </citation>
    <scope>NUCLEOTIDE SEQUENCE</scope>
</reference>
<accession>A0A0E9RGD3</accession>
<proteinExistence type="predicted"/>
<reference evidence="1" key="1">
    <citation type="submission" date="2014-11" db="EMBL/GenBank/DDBJ databases">
        <authorList>
            <person name="Amaro Gonzalez C."/>
        </authorList>
    </citation>
    <scope>NUCLEOTIDE SEQUENCE</scope>
</reference>
<dbReference type="EMBL" id="GBXM01080376">
    <property type="protein sequence ID" value="JAH28201.1"/>
    <property type="molecule type" value="Transcribed_RNA"/>
</dbReference>
<protein>
    <submittedName>
        <fullName evidence="1">Uncharacterized protein</fullName>
    </submittedName>
</protein>
<evidence type="ECO:0000313" key="1">
    <source>
        <dbReference type="EMBL" id="JAH28201.1"/>
    </source>
</evidence>
<dbReference type="AlphaFoldDB" id="A0A0E9RGD3"/>
<sequence length="43" mass="5124">MLLIVANPRFNIILIVQFQFVQVMPRKRPHKMFSDISRQLNLA</sequence>